<evidence type="ECO:0000313" key="3">
    <source>
        <dbReference type="Proteomes" id="UP000215914"/>
    </source>
</evidence>
<sequence length="83" mass="9939">MNKREMCARAKDGCYLLAFLIHVFLFFLFMLYNSSTIEIVLYMRLKNMIYSREIEKFKYVVEECYGKCLSLHGSCLNRYLKAI</sequence>
<proteinExistence type="predicted"/>
<comment type="caution">
    <text evidence="2">The sequence shown here is derived from an EMBL/GenBank/DDBJ whole genome shotgun (WGS) entry which is preliminary data.</text>
</comment>
<keyword evidence="1" id="KW-0812">Transmembrane</keyword>
<gene>
    <name evidence="2" type="ORF">HanXRQr2_Chr03g0128151</name>
</gene>
<dbReference type="Gramene" id="mRNA:HanXRQr2_Chr03g0128151">
    <property type="protein sequence ID" value="CDS:HanXRQr2_Chr03g0128151.1"/>
    <property type="gene ID" value="HanXRQr2_Chr03g0128151"/>
</dbReference>
<evidence type="ECO:0000313" key="2">
    <source>
        <dbReference type="EMBL" id="KAF5815890.1"/>
    </source>
</evidence>
<dbReference type="Proteomes" id="UP000215914">
    <property type="component" value="Unassembled WGS sequence"/>
</dbReference>
<keyword evidence="3" id="KW-1185">Reference proteome</keyword>
<protein>
    <recommendedName>
        <fullName evidence="4">Transmembrane protein</fullName>
    </recommendedName>
</protein>
<reference evidence="2" key="2">
    <citation type="submission" date="2020-06" db="EMBL/GenBank/DDBJ databases">
        <title>Helianthus annuus Genome sequencing and assembly Release 2.</title>
        <authorList>
            <person name="Gouzy J."/>
            <person name="Langlade N."/>
            <person name="Munos S."/>
        </authorList>
    </citation>
    <scope>NUCLEOTIDE SEQUENCE</scope>
    <source>
        <tissue evidence="2">Leaves</tissue>
    </source>
</reference>
<evidence type="ECO:0008006" key="4">
    <source>
        <dbReference type="Google" id="ProtNLM"/>
    </source>
</evidence>
<evidence type="ECO:0000256" key="1">
    <source>
        <dbReference type="SAM" id="Phobius"/>
    </source>
</evidence>
<keyword evidence="1" id="KW-0472">Membrane</keyword>
<organism evidence="2 3">
    <name type="scientific">Helianthus annuus</name>
    <name type="common">Common sunflower</name>
    <dbReference type="NCBI Taxonomy" id="4232"/>
    <lineage>
        <taxon>Eukaryota</taxon>
        <taxon>Viridiplantae</taxon>
        <taxon>Streptophyta</taxon>
        <taxon>Embryophyta</taxon>
        <taxon>Tracheophyta</taxon>
        <taxon>Spermatophyta</taxon>
        <taxon>Magnoliopsida</taxon>
        <taxon>eudicotyledons</taxon>
        <taxon>Gunneridae</taxon>
        <taxon>Pentapetalae</taxon>
        <taxon>asterids</taxon>
        <taxon>campanulids</taxon>
        <taxon>Asterales</taxon>
        <taxon>Asteraceae</taxon>
        <taxon>Asteroideae</taxon>
        <taxon>Heliantheae alliance</taxon>
        <taxon>Heliantheae</taxon>
        <taxon>Helianthus</taxon>
    </lineage>
</organism>
<dbReference type="EMBL" id="MNCJ02000318">
    <property type="protein sequence ID" value="KAF5815890.1"/>
    <property type="molecule type" value="Genomic_DNA"/>
</dbReference>
<reference evidence="2" key="1">
    <citation type="journal article" date="2017" name="Nature">
        <title>The sunflower genome provides insights into oil metabolism, flowering and Asterid evolution.</title>
        <authorList>
            <person name="Badouin H."/>
            <person name="Gouzy J."/>
            <person name="Grassa C.J."/>
            <person name="Murat F."/>
            <person name="Staton S.E."/>
            <person name="Cottret L."/>
            <person name="Lelandais-Briere C."/>
            <person name="Owens G.L."/>
            <person name="Carrere S."/>
            <person name="Mayjonade B."/>
            <person name="Legrand L."/>
            <person name="Gill N."/>
            <person name="Kane N.C."/>
            <person name="Bowers J.E."/>
            <person name="Hubner S."/>
            <person name="Bellec A."/>
            <person name="Berard A."/>
            <person name="Berges H."/>
            <person name="Blanchet N."/>
            <person name="Boniface M.C."/>
            <person name="Brunel D."/>
            <person name="Catrice O."/>
            <person name="Chaidir N."/>
            <person name="Claudel C."/>
            <person name="Donnadieu C."/>
            <person name="Faraut T."/>
            <person name="Fievet G."/>
            <person name="Helmstetter N."/>
            <person name="King M."/>
            <person name="Knapp S.J."/>
            <person name="Lai Z."/>
            <person name="Le Paslier M.C."/>
            <person name="Lippi Y."/>
            <person name="Lorenzon L."/>
            <person name="Mandel J.R."/>
            <person name="Marage G."/>
            <person name="Marchand G."/>
            <person name="Marquand E."/>
            <person name="Bret-Mestries E."/>
            <person name="Morien E."/>
            <person name="Nambeesan S."/>
            <person name="Nguyen T."/>
            <person name="Pegot-Espagnet P."/>
            <person name="Pouilly N."/>
            <person name="Raftis F."/>
            <person name="Sallet E."/>
            <person name="Schiex T."/>
            <person name="Thomas J."/>
            <person name="Vandecasteele C."/>
            <person name="Vares D."/>
            <person name="Vear F."/>
            <person name="Vautrin S."/>
            <person name="Crespi M."/>
            <person name="Mangin B."/>
            <person name="Burke J.M."/>
            <person name="Salse J."/>
            <person name="Munos S."/>
            <person name="Vincourt P."/>
            <person name="Rieseberg L.H."/>
            <person name="Langlade N.B."/>
        </authorList>
    </citation>
    <scope>NUCLEOTIDE SEQUENCE</scope>
    <source>
        <tissue evidence="2">Leaves</tissue>
    </source>
</reference>
<name>A0A9K3JK17_HELAN</name>
<keyword evidence="1" id="KW-1133">Transmembrane helix</keyword>
<dbReference type="AlphaFoldDB" id="A0A9K3JK17"/>
<feature type="transmembrane region" description="Helical" evidence="1">
    <location>
        <begin position="12"/>
        <end position="32"/>
    </location>
</feature>
<accession>A0A9K3JK17</accession>